<evidence type="ECO:0000313" key="3">
    <source>
        <dbReference type="Proteomes" id="UP000255233"/>
    </source>
</evidence>
<sequence length="63" mass="6962">MRRPGKSMPPRHERAKKRQTPVGDRQYIKPPVYFMAGVPGGTGLPVGEAFGPPANRMIFKIEG</sequence>
<feature type="region of interest" description="Disordered" evidence="1">
    <location>
        <begin position="1"/>
        <end position="26"/>
    </location>
</feature>
<accession>A0A379MPR9</accession>
<dbReference type="Proteomes" id="UP000255233">
    <property type="component" value="Unassembled WGS sequence"/>
</dbReference>
<dbReference type="AlphaFoldDB" id="A0A379MPR9"/>
<organism evidence="2 3">
    <name type="scientific">Rikenella microfusus</name>
    <dbReference type="NCBI Taxonomy" id="28139"/>
    <lineage>
        <taxon>Bacteria</taxon>
        <taxon>Pseudomonadati</taxon>
        <taxon>Bacteroidota</taxon>
        <taxon>Bacteroidia</taxon>
        <taxon>Bacteroidales</taxon>
        <taxon>Rikenellaceae</taxon>
        <taxon>Rikenella</taxon>
    </lineage>
</organism>
<dbReference type="EMBL" id="UGVL01000001">
    <property type="protein sequence ID" value="SUE33628.1"/>
    <property type="molecule type" value="Genomic_DNA"/>
</dbReference>
<evidence type="ECO:0000313" key="2">
    <source>
        <dbReference type="EMBL" id="SUE33628.1"/>
    </source>
</evidence>
<proteinExistence type="predicted"/>
<keyword evidence="3" id="KW-1185">Reference proteome</keyword>
<reference evidence="2 3" key="1">
    <citation type="submission" date="2018-06" db="EMBL/GenBank/DDBJ databases">
        <authorList>
            <consortium name="Pathogen Informatics"/>
            <person name="Doyle S."/>
        </authorList>
    </citation>
    <scope>NUCLEOTIDE SEQUENCE [LARGE SCALE GENOMIC DNA]</scope>
    <source>
        <strain evidence="2 3">NCTC11190</strain>
    </source>
</reference>
<evidence type="ECO:0000256" key="1">
    <source>
        <dbReference type="SAM" id="MobiDB-lite"/>
    </source>
</evidence>
<protein>
    <submittedName>
        <fullName evidence="2">Uncharacterized protein</fullName>
    </submittedName>
</protein>
<gene>
    <name evidence="2" type="ORF">NCTC11190_00838</name>
</gene>
<name>A0A379MPR9_9BACT</name>